<proteinExistence type="inferred from homology"/>
<evidence type="ECO:0000256" key="4">
    <source>
        <dbReference type="ARBA" id="ARBA00022525"/>
    </source>
</evidence>
<reference evidence="7" key="1">
    <citation type="submission" date="2020-08" db="EMBL/GenBank/DDBJ databases">
        <title>Plant Genome Project.</title>
        <authorList>
            <person name="Zhang R.-G."/>
        </authorList>
    </citation>
    <scope>NUCLEOTIDE SEQUENCE</scope>
    <source>
        <strain evidence="7">WSP0</strain>
        <tissue evidence="7">Leaf</tissue>
    </source>
</reference>
<keyword evidence="8" id="KW-1185">Reference proteome</keyword>
<dbReference type="GO" id="GO:0060320">
    <property type="term" value="P:rejection of self pollen"/>
    <property type="evidence" value="ECO:0007669"/>
    <property type="project" value="UniProtKB-KW"/>
</dbReference>
<organism evidence="7 8">
    <name type="scientific">Rhododendron griersonianum</name>
    <dbReference type="NCBI Taxonomy" id="479676"/>
    <lineage>
        <taxon>Eukaryota</taxon>
        <taxon>Viridiplantae</taxon>
        <taxon>Streptophyta</taxon>
        <taxon>Embryophyta</taxon>
        <taxon>Tracheophyta</taxon>
        <taxon>Spermatophyta</taxon>
        <taxon>Magnoliopsida</taxon>
        <taxon>eudicotyledons</taxon>
        <taxon>Gunneridae</taxon>
        <taxon>Pentapetalae</taxon>
        <taxon>asterids</taxon>
        <taxon>Ericales</taxon>
        <taxon>Ericaceae</taxon>
        <taxon>Ericoideae</taxon>
        <taxon>Rhodoreae</taxon>
        <taxon>Rhododendron</taxon>
    </lineage>
</organism>
<evidence type="ECO:0000313" key="8">
    <source>
        <dbReference type="Proteomes" id="UP000823749"/>
    </source>
</evidence>
<dbReference type="AlphaFoldDB" id="A0AAV6ISB6"/>
<protein>
    <recommendedName>
        <fullName evidence="6">S-protein homolog</fullName>
    </recommendedName>
</protein>
<evidence type="ECO:0000256" key="5">
    <source>
        <dbReference type="ARBA" id="ARBA00022729"/>
    </source>
</evidence>
<dbReference type="PANTHER" id="PTHR31232">
    <property type="match status" value="1"/>
</dbReference>
<dbReference type="InterPro" id="IPR010264">
    <property type="entry name" value="Self-incomp_S1"/>
</dbReference>
<keyword evidence="3 6" id="KW-0713">Self-incompatibility</keyword>
<evidence type="ECO:0000313" key="7">
    <source>
        <dbReference type="EMBL" id="KAG5531608.1"/>
    </source>
</evidence>
<dbReference type="PANTHER" id="PTHR31232:SF43">
    <property type="entry name" value="S-PROTEIN HOMOLOG 29-RELATED"/>
    <property type="match status" value="1"/>
</dbReference>
<gene>
    <name evidence="7" type="ORF">RHGRI_026279</name>
</gene>
<keyword evidence="4 6" id="KW-0964">Secreted</keyword>
<name>A0AAV6ISB6_9ERIC</name>
<dbReference type="GO" id="GO:0005576">
    <property type="term" value="C:extracellular region"/>
    <property type="evidence" value="ECO:0007669"/>
    <property type="project" value="UniProtKB-SubCell"/>
</dbReference>
<dbReference type="Proteomes" id="UP000823749">
    <property type="component" value="Chromosome 9"/>
</dbReference>
<evidence type="ECO:0000256" key="6">
    <source>
        <dbReference type="RuleBase" id="RU367044"/>
    </source>
</evidence>
<sequence length="126" mass="14496">MTIAAKTNVRILNELGTDLLIHCKSKDDDLGSHVIPFEGSYGWSFNPNFFLTTLFYCHMRWAGHHDEYFNVYDAKRDAFRCYSDCVVAVLQPAICLYDPKIKDYTPCFGWDQKANATTSGEKLRKN</sequence>
<comment type="subcellular location">
    <subcellularLocation>
        <location evidence="1 6">Secreted</location>
    </subcellularLocation>
</comment>
<evidence type="ECO:0000256" key="2">
    <source>
        <dbReference type="ARBA" id="ARBA00005581"/>
    </source>
</evidence>
<evidence type="ECO:0000256" key="3">
    <source>
        <dbReference type="ARBA" id="ARBA00022471"/>
    </source>
</evidence>
<dbReference type="Pfam" id="PF05938">
    <property type="entry name" value="Self-incomp_S1"/>
    <property type="match status" value="1"/>
</dbReference>
<comment type="similarity">
    <text evidence="2 6">Belongs to the plant self-incompatibility (S1) protein family.</text>
</comment>
<evidence type="ECO:0000256" key="1">
    <source>
        <dbReference type="ARBA" id="ARBA00004613"/>
    </source>
</evidence>
<keyword evidence="5" id="KW-0732">Signal</keyword>
<comment type="caution">
    <text evidence="7">The sequence shown here is derived from an EMBL/GenBank/DDBJ whole genome shotgun (WGS) entry which is preliminary data.</text>
</comment>
<dbReference type="EMBL" id="JACTNZ010000009">
    <property type="protein sequence ID" value="KAG5531608.1"/>
    <property type="molecule type" value="Genomic_DNA"/>
</dbReference>
<accession>A0AAV6ISB6</accession>